<keyword evidence="2" id="KW-1185">Reference proteome</keyword>
<proteinExistence type="predicted"/>
<protein>
    <submittedName>
        <fullName evidence="1">Uncharacterized protein</fullName>
    </submittedName>
</protein>
<reference evidence="1" key="1">
    <citation type="journal article" date="2023" name="G3 (Bethesda)">
        <title>A reference genome for the long-term kleptoplast-retaining sea slug Elysia crispata morphotype clarki.</title>
        <authorList>
            <person name="Eastman K.E."/>
            <person name="Pendleton A.L."/>
            <person name="Shaikh M.A."/>
            <person name="Suttiyut T."/>
            <person name="Ogas R."/>
            <person name="Tomko P."/>
            <person name="Gavelis G."/>
            <person name="Widhalm J.R."/>
            <person name="Wisecaver J.H."/>
        </authorList>
    </citation>
    <scope>NUCLEOTIDE SEQUENCE</scope>
    <source>
        <strain evidence="1">ECLA1</strain>
    </source>
</reference>
<comment type="caution">
    <text evidence="1">The sequence shown here is derived from an EMBL/GenBank/DDBJ whole genome shotgun (WGS) entry which is preliminary data.</text>
</comment>
<evidence type="ECO:0000313" key="2">
    <source>
        <dbReference type="Proteomes" id="UP001283361"/>
    </source>
</evidence>
<organism evidence="1 2">
    <name type="scientific">Elysia crispata</name>
    <name type="common">lettuce slug</name>
    <dbReference type="NCBI Taxonomy" id="231223"/>
    <lineage>
        <taxon>Eukaryota</taxon>
        <taxon>Metazoa</taxon>
        <taxon>Spiralia</taxon>
        <taxon>Lophotrochozoa</taxon>
        <taxon>Mollusca</taxon>
        <taxon>Gastropoda</taxon>
        <taxon>Heterobranchia</taxon>
        <taxon>Euthyneura</taxon>
        <taxon>Panpulmonata</taxon>
        <taxon>Sacoglossa</taxon>
        <taxon>Placobranchoidea</taxon>
        <taxon>Plakobranchidae</taxon>
        <taxon>Elysia</taxon>
    </lineage>
</organism>
<evidence type="ECO:0000313" key="1">
    <source>
        <dbReference type="EMBL" id="KAK3786544.1"/>
    </source>
</evidence>
<sequence>MRIPLTLLRRAVGTTVSSLVPGPPLTSVPVHVDASHSTQKRKWNQAPTQILLLPYLVRLSLAYRDMRLPLTNPTVRWAHCSVEEYCFILLNLSAFSAALVLSILLCYTTPVPAMAENYALTREMDDDQACGIVLRALIRSYPEPLKALVVAAAWTTPERKRKEETTTTAKAEDGIVTTPSNARNGVRRYMYVSVVRHVECVDHLVKTEHIDVNGCSDRMWRRVLVRRPEPVSRRIQLIRATHNGLRRLLQRYGSGQNCDYDYHPVVSCAAVQADPKNIYSFVGDVVGDVGG</sequence>
<dbReference type="AlphaFoldDB" id="A0AAE1AEP9"/>
<accession>A0AAE1AEP9</accession>
<gene>
    <name evidence="1" type="ORF">RRG08_036649</name>
</gene>
<dbReference type="EMBL" id="JAWDGP010001955">
    <property type="protein sequence ID" value="KAK3786544.1"/>
    <property type="molecule type" value="Genomic_DNA"/>
</dbReference>
<name>A0AAE1AEP9_9GAST</name>
<dbReference type="Proteomes" id="UP001283361">
    <property type="component" value="Unassembled WGS sequence"/>
</dbReference>